<protein>
    <submittedName>
        <fullName evidence="1">Uncharacterized protein</fullName>
    </submittedName>
</protein>
<proteinExistence type="predicted"/>
<dbReference type="KEGG" id="amuc:Pan181_41390"/>
<dbReference type="AlphaFoldDB" id="A0A518AT85"/>
<organism evidence="1 2">
    <name type="scientific">Aeoliella mucimassa</name>
    <dbReference type="NCBI Taxonomy" id="2527972"/>
    <lineage>
        <taxon>Bacteria</taxon>
        <taxon>Pseudomonadati</taxon>
        <taxon>Planctomycetota</taxon>
        <taxon>Planctomycetia</taxon>
        <taxon>Pirellulales</taxon>
        <taxon>Lacipirellulaceae</taxon>
        <taxon>Aeoliella</taxon>
    </lineage>
</organism>
<keyword evidence="2" id="KW-1185">Reference proteome</keyword>
<sequence>MISLGSVLKGPELSGSQIDSAIMAATKAAAELRGEFKFGSSPAVNVVFHVPGSTGSPDWDGLQNTKFSRQQQLLMVVVAVPENIVNSANPEDFVIKSLYGANAVAFEFFRQKDMDFPLVEAEQLVASIKARIT</sequence>
<reference evidence="1 2" key="1">
    <citation type="submission" date="2019-02" db="EMBL/GenBank/DDBJ databases">
        <title>Deep-cultivation of Planctomycetes and their phenomic and genomic characterization uncovers novel biology.</title>
        <authorList>
            <person name="Wiegand S."/>
            <person name="Jogler M."/>
            <person name="Boedeker C."/>
            <person name="Pinto D."/>
            <person name="Vollmers J."/>
            <person name="Rivas-Marin E."/>
            <person name="Kohn T."/>
            <person name="Peeters S.H."/>
            <person name="Heuer A."/>
            <person name="Rast P."/>
            <person name="Oberbeckmann S."/>
            <person name="Bunk B."/>
            <person name="Jeske O."/>
            <person name="Meyerdierks A."/>
            <person name="Storesund J.E."/>
            <person name="Kallscheuer N."/>
            <person name="Luecker S."/>
            <person name="Lage O.M."/>
            <person name="Pohl T."/>
            <person name="Merkel B.J."/>
            <person name="Hornburger P."/>
            <person name="Mueller R.-W."/>
            <person name="Bruemmer F."/>
            <person name="Labrenz M."/>
            <person name="Spormann A.M."/>
            <person name="Op den Camp H."/>
            <person name="Overmann J."/>
            <person name="Amann R."/>
            <person name="Jetten M.S.M."/>
            <person name="Mascher T."/>
            <person name="Medema M.H."/>
            <person name="Devos D.P."/>
            <person name="Kaster A.-K."/>
            <person name="Ovreas L."/>
            <person name="Rohde M."/>
            <person name="Galperin M.Y."/>
            <person name="Jogler C."/>
        </authorList>
    </citation>
    <scope>NUCLEOTIDE SEQUENCE [LARGE SCALE GENOMIC DNA]</scope>
    <source>
        <strain evidence="1 2">Pan181</strain>
    </source>
</reference>
<gene>
    <name evidence="1" type="ORF">Pan181_41390</name>
</gene>
<evidence type="ECO:0000313" key="1">
    <source>
        <dbReference type="EMBL" id="QDU57916.1"/>
    </source>
</evidence>
<dbReference type="Proteomes" id="UP000315750">
    <property type="component" value="Chromosome"/>
</dbReference>
<dbReference type="RefSeq" id="WP_145249376.1">
    <property type="nucleotide sequence ID" value="NZ_CP036278.1"/>
</dbReference>
<dbReference type="OrthoDB" id="9204620at2"/>
<dbReference type="EMBL" id="CP036278">
    <property type="protein sequence ID" value="QDU57916.1"/>
    <property type="molecule type" value="Genomic_DNA"/>
</dbReference>
<evidence type="ECO:0000313" key="2">
    <source>
        <dbReference type="Proteomes" id="UP000315750"/>
    </source>
</evidence>
<accession>A0A518AT85</accession>
<name>A0A518AT85_9BACT</name>